<evidence type="ECO:0000313" key="2">
    <source>
        <dbReference type="Proteomes" id="UP000273001"/>
    </source>
</evidence>
<dbReference type="RefSeq" id="WP_119835956.1">
    <property type="nucleotide sequence ID" value="NZ_CP032514.1"/>
</dbReference>
<name>A0ABM6Z265_9ACTO</name>
<dbReference type="InterPro" id="IPR045596">
    <property type="entry name" value="DUF6459"/>
</dbReference>
<protein>
    <submittedName>
        <fullName evidence="1">Uncharacterized protein</fullName>
    </submittedName>
</protein>
<accession>A0ABM6Z265</accession>
<sequence length="99" mass="10817">MVTAAAEVLMGSRPVDHLARWTTPALFRALSRRAGLASRVLGPGRRRARPRTRSVRTQATLHGACEATVLIEDGERVRAAAARLEPLHGQWVLTNLEIA</sequence>
<gene>
    <name evidence="1" type="ORF">D5R93_03520</name>
</gene>
<dbReference type="Pfam" id="PF20060">
    <property type="entry name" value="DUF6459"/>
    <property type="match status" value="1"/>
</dbReference>
<organism evidence="1 2">
    <name type="scientific">Actinomyces lilanjuaniae</name>
    <dbReference type="NCBI Taxonomy" id="2321394"/>
    <lineage>
        <taxon>Bacteria</taxon>
        <taxon>Bacillati</taxon>
        <taxon>Actinomycetota</taxon>
        <taxon>Actinomycetes</taxon>
        <taxon>Actinomycetales</taxon>
        <taxon>Actinomycetaceae</taxon>
        <taxon>Actinomyces</taxon>
    </lineage>
</organism>
<dbReference type="Proteomes" id="UP000273001">
    <property type="component" value="Chromosome"/>
</dbReference>
<proteinExistence type="predicted"/>
<reference evidence="1 2" key="1">
    <citation type="submission" date="2018-09" db="EMBL/GenBank/DDBJ databases">
        <authorList>
            <person name="Li J."/>
        </authorList>
    </citation>
    <scope>NUCLEOTIDE SEQUENCE [LARGE SCALE GENOMIC DNA]</scope>
    <source>
        <strain evidence="1 2">2129</strain>
    </source>
</reference>
<evidence type="ECO:0000313" key="1">
    <source>
        <dbReference type="EMBL" id="AYD89364.1"/>
    </source>
</evidence>
<dbReference type="EMBL" id="CP032514">
    <property type="protein sequence ID" value="AYD89364.1"/>
    <property type="molecule type" value="Genomic_DNA"/>
</dbReference>
<keyword evidence="2" id="KW-1185">Reference proteome</keyword>